<accession>A0AAU3HPB2</accession>
<reference evidence="1" key="1">
    <citation type="submission" date="2022-10" db="EMBL/GenBank/DDBJ databases">
        <title>The complete genomes of actinobacterial strains from the NBC collection.</title>
        <authorList>
            <person name="Joergensen T.S."/>
            <person name="Alvarez Arevalo M."/>
            <person name="Sterndorff E.B."/>
            <person name="Faurdal D."/>
            <person name="Vuksanovic O."/>
            <person name="Mourched A.-S."/>
            <person name="Charusanti P."/>
            <person name="Shaw S."/>
            <person name="Blin K."/>
            <person name="Weber T."/>
        </authorList>
    </citation>
    <scope>NUCLEOTIDE SEQUENCE</scope>
    <source>
        <strain evidence="1">NBC_01393</strain>
    </source>
</reference>
<evidence type="ECO:0000313" key="1">
    <source>
        <dbReference type="EMBL" id="WTZ07282.1"/>
    </source>
</evidence>
<sequence>MGQSDAMGRLWMTWSLEGVGSAGQNVADVEAACRALIGSVERSRRAFEVAEPWEELRESALLLQEQIMGPGREVLEQGRHWASTLKGVSILLVPRE</sequence>
<name>A0AAU3HPB2_9ACTN</name>
<organism evidence="1">
    <name type="scientific">Streptomyces sp. NBC_01393</name>
    <dbReference type="NCBI Taxonomy" id="2903851"/>
    <lineage>
        <taxon>Bacteria</taxon>
        <taxon>Bacillati</taxon>
        <taxon>Actinomycetota</taxon>
        <taxon>Actinomycetes</taxon>
        <taxon>Kitasatosporales</taxon>
        <taxon>Streptomycetaceae</taxon>
        <taxon>Streptomyces</taxon>
    </lineage>
</organism>
<dbReference type="EMBL" id="CP109546">
    <property type="protein sequence ID" value="WTZ07282.1"/>
    <property type="molecule type" value="Genomic_DNA"/>
</dbReference>
<proteinExistence type="predicted"/>
<dbReference type="AlphaFoldDB" id="A0AAU3HPB2"/>
<gene>
    <name evidence="1" type="ORF">OG699_04270</name>
</gene>
<protein>
    <submittedName>
        <fullName evidence="1">Uncharacterized protein</fullName>
    </submittedName>
</protein>